<organism evidence="2 3">
    <name type="scientific">Hymenoscyphus albidus</name>
    <dbReference type="NCBI Taxonomy" id="595503"/>
    <lineage>
        <taxon>Eukaryota</taxon>
        <taxon>Fungi</taxon>
        <taxon>Dikarya</taxon>
        <taxon>Ascomycota</taxon>
        <taxon>Pezizomycotina</taxon>
        <taxon>Leotiomycetes</taxon>
        <taxon>Helotiales</taxon>
        <taxon>Helotiaceae</taxon>
        <taxon>Hymenoscyphus</taxon>
    </lineage>
</organism>
<gene>
    <name evidence="2" type="ORF">HYALB_00001681</name>
</gene>
<keyword evidence="3" id="KW-1185">Reference proteome</keyword>
<sequence>MELESAQARKRSTGTGTGTGSGADRQVRQPNPVPVPVPGLTQRSAAQRNAHHHCHCGLNRVKGATSALPHYGLGGAMQDQGMRVGEEMRMGDVSGGDEDGRWEMDAGERRVSLPGKTEVERVKTEVEYQITTEIRVPYSHSLTSLTKIGSVRSIFLRSHKSLRHQNDDYFYDLCKKPSLPTNLGAEAFAYALIGSPSPFPAFHPHRPAQCTVHTWCAPEASQLRQDLATSASRGHLMTASNGIAQATAMTAQTKSMRREYDGFPLIRPDNQPFVTEYCENATVLNRYWFSLNMRIESKREIRARAALDVIEDNESMPSRDSHASVARRSTRILLQDLADLIADCCYPCQHSSPPIIAVSFAVLILPWLSQTPPHSTSGRKCFQGRRRLHCPRVRAAWQLLPIPLIVLRF</sequence>
<accession>A0A9N9PRC7</accession>
<feature type="region of interest" description="Disordered" evidence="1">
    <location>
        <begin position="1"/>
        <end position="37"/>
    </location>
</feature>
<evidence type="ECO:0000256" key="1">
    <source>
        <dbReference type="SAM" id="MobiDB-lite"/>
    </source>
</evidence>
<reference evidence="2" key="1">
    <citation type="submission" date="2021-07" db="EMBL/GenBank/DDBJ databases">
        <authorList>
            <person name="Durling M."/>
        </authorList>
    </citation>
    <scope>NUCLEOTIDE SEQUENCE</scope>
</reference>
<protein>
    <submittedName>
        <fullName evidence="2">Uncharacterized protein</fullName>
    </submittedName>
</protein>
<dbReference type="AlphaFoldDB" id="A0A9N9PRC7"/>
<proteinExistence type="predicted"/>
<comment type="caution">
    <text evidence="2">The sequence shown here is derived from an EMBL/GenBank/DDBJ whole genome shotgun (WGS) entry which is preliminary data.</text>
</comment>
<evidence type="ECO:0000313" key="3">
    <source>
        <dbReference type="Proteomes" id="UP000701801"/>
    </source>
</evidence>
<evidence type="ECO:0000313" key="2">
    <source>
        <dbReference type="EMBL" id="CAG8972283.1"/>
    </source>
</evidence>
<dbReference type="Proteomes" id="UP000701801">
    <property type="component" value="Unassembled WGS sequence"/>
</dbReference>
<dbReference type="EMBL" id="CAJVRM010000041">
    <property type="protein sequence ID" value="CAG8972283.1"/>
    <property type="molecule type" value="Genomic_DNA"/>
</dbReference>
<dbReference type="OrthoDB" id="10640937at2759"/>
<name>A0A9N9PRC7_9HELO</name>